<dbReference type="EC" id="1.2.4.2" evidence="4"/>
<evidence type="ECO:0000256" key="8">
    <source>
        <dbReference type="ARBA" id="ARBA00030680"/>
    </source>
</evidence>
<dbReference type="PANTHER" id="PTHR23152">
    <property type="entry name" value="2-OXOGLUTARATE DEHYDROGENASE"/>
    <property type="match status" value="1"/>
</dbReference>
<proteinExistence type="predicted"/>
<evidence type="ECO:0000313" key="10">
    <source>
        <dbReference type="EMBL" id="ABD46269.1"/>
    </source>
</evidence>
<evidence type="ECO:0000256" key="4">
    <source>
        <dbReference type="ARBA" id="ARBA00012280"/>
    </source>
</evidence>
<dbReference type="Gene3D" id="1.10.287.1150">
    <property type="entry name" value="TPP helical domain"/>
    <property type="match status" value="1"/>
</dbReference>
<keyword evidence="6 10" id="KW-0560">Oxidoreductase</keyword>
<comment type="subunit">
    <text evidence="3">Homodimer. Part of the 2-oxoglutarate dehydrogenase (OGDH) complex composed of E1 (2-oxoglutarate dehydrogenase), E2 (dihydrolipoamide succinyltransferase) and E3 (dihydrolipoamide dehydrogenase); the complex contains multiple copies of the three enzymatic components (E1, E2 and E3).</text>
</comment>
<dbReference type="PIRSF" id="PIRSF000157">
    <property type="entry name" value="Oxoglu_dh_E1"/>
    <property type="match status" value="1"/>
</dbReference>
<dbReference type="Pfam" id="PF16870">
    <property type="entry name" value="OxoGdeHyase_C"/>
    <property type="match status" value="1"/>
</dbReference>
<organism evidence="10 11">
    <name type="scientific">Ehrlichia sennetsu (strain ATCC VR-367 / Miyayama)</name>
    <name type="common">Neorickettsia sennetsu</name>
    <dbReference type="NCBI Taxonomy" id="222891"/>
    <lineage>
        <taxon>Bacteria</taxon>
        <taxon>Pseudomonadati</taxon>
        <taxon>Pseudomonadota</taxon>
        <taxon>Alphaproteobacteria</taxon>
        <taxon>Rickettsiales</taxon>
        <taxon>Anaplasmataceae</taxon>
        <taxon>Ehrlichia</taxon>
    </lineage>
</organism>
<evidence type="ECO:0000256" key="3">
    <source>
        <dbReference type="ARBA" id="ARBA00011301"/>
    </source>
</evidence>
<evidence type="ECO:0000259" key="9">
    <source>
        <dbReference type="SMART" id="SM00861"/>
    </source>
</evidence>
<dbReference type="SUPFAM" id="SSF52518">
    <property type="entry name" value="Thiamin diphosphate-binding fold (THDP-binding)"/>
    <property type="match status" value="2"/>
</dbReference>
<name>Q2GDI7_EHRS3</name>
<evidence type="ECO:0000313" key="11">
    <source>
        <dbReference type="Proteomes" id="UP000001942"/>
    </source>
</evidence>
<dbReference type="GO" id="GO:0030976">
    <property type="term" value="F:thiamine pyrophosphate binding"/>
    <property type="evidence" value="ECO:0007669"/>
    <property type="project" value="InterPro"/>
</dbReference>
<dbReference type="Gene3D" id="3.40.50.970">
    <property type="match status" value="1"/>
</dbReference>
<protein>
    <recommendedName>
        <fullName evidence="5">2-oxoglutarate dehydrogenase E1 component</fullName>
        <ecNumber evidence="4">1.2.4.2</ecNumber>
    </recommendedName>
    <alternativeName>
        <fullName evidence="8">Alpha-ketoglutarate dehydrogenase</fullName>
    </alternativeName>
</protein>
<evidence type="ECO:0000256" key="6">
    <source>
        <dbReference type="ARBA" id="ARBA00023002"/>
    </source>
</evidence>
<dbReference type="InterPro" id="IPR011603">
    <property type="entry name" value="2oxoglutarate_DH_E1"/>
</dbReference>
<dbReference type="Gene3D" id="3.40.50.12470">
    <property type="match status" value="1"/>
</dbReference>
<dbReference type="NCBIfam" id="NF006914">
    <property type="entry name" value="PRK09404.1"/>
    <property type="match status" value="1"/>
</dbReference>
<evidence type="ECO:0000256" key="5">
    <source>
        <dbReference type="ARBA" id="ARBA00013321"/>
    </source>
</evidence>
<comment type="cofactor">
    <cofactor evidence="1">
        <name>thiamine diphosphate</name>
        <dbReference type="ChEBI" id="CHEBI:58937"/>
    </cofactor>
</comment>
<evidence type="ECO:0000256" key="7">
    <source>
        <dbReference type="ARBA" id="ARBA00023052"/>
    </source>
</evidence>
<accession>Q2GDI7</accession>
<gene>
    <name evidence="10" type="primary">sucA</name>
    <name evidence="10" type="ordered locus">NSE_0578</name>
</gene>
<dbReference type="GO" id="GO:0006099">
    <property type="term" value="P:tricarboxylic acid cycle"/>
    <property type="evidence" value="ECO:0007669"/>
    <property type="project" value="TreeGrafter"/>
</dbReference>
<feature type="domain" description="Transketolase-like pyrimidine-binding" evidence="9">
    <location>
        <begin position="572"/>
        <end position="764"/>
    </location>
</feature>
<dbReference type="InterPro" id="IPR005475">
    <property type="entry name" value="Transketolase-like_Pyr-bd"/>
</dbReference>
<dbReference type="Pfam" id="PF00676">
    <property type="entry name" value="E1_dh"/>
    <property type="match status" value="1"/>
</dbReference>
<dbReference type="eggNOG" id="COG0567">
    <property type="taxonomic scope" value="Bacteria"/>
</dbReference>
<dbReference type="Gene3D" id="3.40.50.11610">
    <property type="entry name" value="Multifunctional 2-oxoglutarate metabolism enzyme, C-terminal domain"/>
    <property type="match status" value="1"/>
</dbReference>
<dbReference type="Pfam" id="PF02779">
    <property type="entry name" value="Transket_pyr"/>
    <property type="match status" value="1"/>
</dbReference>
<dbReference type="InterPro" id="IPR031717">
    <property type="entry name" value="ODO-1/KGD_C"/>
</dbReference>
<dbReference type="GO" id="GO:0004591">
    <property type="term" value="F:oxoglutarate dehydrogenase (succinyl-transferring) activity"/>
    <property type="evidence" value="ECO:0007669"/>
    <property type="project" value="UniProtKB-EC"/>
</dbReference>
<dbReference type="InterPro" id="IPR029061">
    <property type="entry name" value="THDP-binding"/>
</dbReference>
<evidence type="ECO:0000256" key="1">
    <source>
        <dbReference type="ARBA" id="ARBA00001964"/>
    </source>
</evidence>
<dbReference type="NCBIfam" id="NF008907">
    <property type="entry name" value="PRK12270.1"/>
    <property type="match status" value="1"/>
</dbReference>
<comment type="function">
    <text evidence="2">E1 component of the 2-oxoglutarate dehydrogenase (OGDH) complex which catalyzes the decarboxylation of 2-oxoglutarate, the first step in the conversion of 2-oxoglutarate to succinyl-CoA and CO(2).</text>
</comment>
<reference evidence="10 11" key="1">
    <citation type="journal article" date="2006" name="PLoS Genet.">
        <title>Comparative genomics of emerging human ehrlichiosis agents.</title>
        <authorList>
            <person name="Dunning Hotopp J.C."/>
            <person name="Lin M."/>
            <person name="Madupu R."/>
            <person name="Crabtree J."/>
            <person name="Angiuoli S.V."/>
            <person name="Eisen J.A."/>
            <person name="Seshadri R."/>
            <person name="Ren Q."/>
            <person name="Wu M."/>
            <person name="Utterback T.R."/>
            <person name="Smith S."/>
            <person name="Lewis M."/>
            <person name="Khouri H."/>
            <person name="Zhang C."/>
            <person name="Niu H."/>
            <person name="Lin Q."/>
            <person name="Ohashi N."/>
            <person name="Zhi N."/>
            <person name="Nelson W."/>
            <person name="Brinkac L.M."/>
            <person name="Dodson R.J."/>
            <person name="Rosovitz M.J."/>
            <person name="Sundaram J."/>
            <person name="Daugherty S.C."/>
            <person name="Davidsen T."/>
            <person name="Durkin A.S."/>
            <person name="Gwinn M."/>
            <person name="Haft D.H."/>
            <person name="Selengut J.D."/>
            <person name="Sullivan S.A."/>
            <person name="Zafar N."/>
            <person name="Zhou L."/>
            <person name="Benahmed F."/>
            <person name="Forberger H."/>
            <person name="Halpin R."/>
            <person name="Mulligan S."/>
            <person name="Robinson J."/>
            <person name="White O."/>
            <person name="Rikihisa Y."/>
            <person name="Tettelin H."/>
        </authorList>
    </citation>
    <scope>NUCLEOTIDE SEQUENCE [LARGE SCALE GENOMIC DNA]</scope>
    <source>
        <strain evidence="11">ATCC VR-367 / Miyayama</strain>
    </source>
</reference>
<keyword evidence="11" id="KW-1185">Reference proteome</keyword>
<dbReference type="GO" id="GO:0005829">
    <property type="term" value="C:cytosol"/>
    <property type="evidence" value="ECO:0007669"/>
    <property type="project" value="TreeGrafter"/>
</dbReference>
<sequence length="905" mass="102254">MKGTRMKVADDELLKKVHRAYLDSPNSVDPSWRAFFESRGCVKRSGGQSGFSNMSFVRKDNGAVRENAVSEQSLLDIKIKDLKDAYRRFGYLAADLDLLGLVKPIVRPELNPEFHGLSDVSLSSGFTVEQIVCEMHAVYCGHIGVQFMHLSDNSEVTWLEERLEGRPFCRIGFGTSHKLALLDVLIRVNGLEEFVNTKFRAVKRFSVEGCDTALVALESIIEVAANAGCTDVIVGMSHRGRLNSLVNTFGKKYRALFHGFEGKSPFPEECKIHGDVKYHYGFSCERKTFLSEKTIFARLLHNPSHLDSVDPVLVGAARAAKDSGAVVFPVLLHGDAAFSGQGVVYETMLLEELPNYESGGVIHIILNNQIGFTTSPQDVRKQRYPSFIGESFDIPIFHVNGDDPEAVFYVTLLAAEFRNTFNKSAIVDIVSYRRHGHNEIDEPRFTQPEMYDVIERHKRSVDIYVERLIKEGVISQDKFVELTQNFGGLLDKELKEAKTYKPSYEGLIQKGWERYLGQEGRDEPQVETKVPKEVLLSLSEKLNHIPEGFDVSPKVLRLLVRREETIVSECDVDWGNGENLAFATILNDGMSVRLAGQDCKRGTFSHRHAVLTSQSTGEELCLLNHISDVAKMQVIATPLSEYAALGFEYGYSLINPKTLVLWEAQFGDFANGAQIIIDQFISSAESKWLSRSGLVMLLPHGYEGQGAEHSSARIERFLQLAADNNMRVANCTTPANFFHVLRRQVLSEIVRPLVVFTPKSLLRHKMAVSKLEEFYEGSFRPVISDYCSDAKKIHRVIFCSGKVYYDLLAELKSESILLVRVEQLYPVPDREIREILDVYRDAEFIWCQEEPRNMGGWSFMLQVFEERYSKKLRYIGRNYYPVPSEGLMDDHIANQAALIKQAITV</sequence>
<dbReference type="STRING" id="222891.NSE_0578"/>
<dbReference type="Proteomes" id="UP000001942">
    <property type="component" value="Chromosome"/>
</dbReference>
<dbReference type="PANTHER" id="PTHR23152:SF4">
    <property type="entry name" value="2-OXOADIPATE DEHYDROGENASE COMPLEX COMPONENT E1"/>
    <property type="match status" value="1"/>
</dbReference>
<dbReference type="NCBIfam" id="TIGR00239">
    <property type="entry name" value="2oxo_dh_E1"/>
    <property type="match status" value="1"/>
</dbReference>
<dbReference type="RefSeq" id="WP_011451965.1">
    <property type="nucleotide sequence ID" value="NC_007798.1"/>
</dbReference>
<dbReference type="HOGENOM" id="CLU_004709_1_0_5"/>
<dbReference type="AlphaFoldDB" id="Q2GDI7"/>
<dbReference type="KEGG" id="nse:NSE_0578"/>
<evidence type="ECO:0000256" key="2">
    <source>
        <dbReference type="ARBA" id="ARBA00003906"/>
    </source>
</evidence>
<dbReference type="InterPro" id="IPR042179">
    <property type="entry name" value="KGD_C_sf"/>
</dbReference>
<dbReference type="InterPro" id="IPR001017">
    <property type="entry name" value="DH_E1"/>
</dbReference>
<dbReference type="SMART" id="SM00861">
    <property type="entry name" value="Transket_pyr"/>
    <property type="match status" value="1"/>
</dbReference>
<dbReference type="EMBL" id="CP000237">
    <property type="protein sequence ID" value="ABD46269.1"/>
    <property type="molecule type" value="Genomic_DNA"/>
</dbReference>
<dbReference type="GO" id="GO:0045252">
    <property type="term" value="C:oxoglutarate dehydrogenase complex"/>
    <property type="evidence" value="ECO:0007669"/>
    <property type="project" value="TreeGrafter"/>
</dbReference>
<keyword evidence="7" id="KW-0786">Thiamine pyrophosphate</keyword>